<dbReference type="AlphaFoldDB" id="A0A3B0TG42"/>
<dbReference type="InterPro" id="IPR008775">
    <property type="entry name" value="Phytyl_CoA_dOase-like"/>
</dbReference>
<accession>A0A3B0TG42</accession>
<keyword evidence="1" id="KW-0223">Dioxygenase</keyword>
<sequence length="320" mass="35126">MSVLTDDQIGFFDENGYLVLEDVVDRTRILAPLIEEYEALLHGLVAGWVAKGRLDACVLDQSFGDKLVSAYASGCNFFSPMDISLPLGGIRADTPMHTGPAVFDLLTCEGLLDVAEALLGPEITSCPIQHVRMKPRQDRLVGEIANSHIVATQWHQDRAVGRAEADGVNVLTTWVAVSEADEENGCLMVVPGSHRGELLEHCPIPQLGIPETLFDRSDVRPMPVGPGGVVLFHPMTIHGSLPNRSDRMRWSFDLRYSRTGEISGRPQFPGFVARSRSAPETELRDAEKWAGLWAKARARLAATEDVGYFHRWTGDAPICA</sequence>
<name>A0A3B0TG42_9ZZZZ</name>
<reference evidence="1" key="1">
    <citation type="submission" date="2018-06" db="EMBL/GenBank/DDBJ databases">
        <authorList>
            <person name="Zhirakovskaya E."/>
        </authorList>
    </citation>
    <scope>NUCLEOTIDE SEQUENCE</scope>
</reference>
<dbReference type="PANTHER" id="PTHR20883">
    <property type="entry name" value="PHYTANOYL-COA DIOXYGENASE DOMAIN CONTAINING 1"/>
    <property type="match status" value="1"/>
</dbReference>
<protein>
    <submittedName>
        <fullName evidence="1">Phytanoyl-CoA dioxygenase family protein</fullName>
    </submittedName>
</protein>
<evidence type="ECO:0000313" key="1">
    <source>
        <dbReference type="EMBL" id="VAW12277.1"/>
    </source>
</evidence>
<dbReference type="GO" id="GO:0051213">
    <property type="term" value="F:dioxygenase activity"/>
    <property type="evidence" value="ECO:0007669"/>
    <property type="project" value="UniProtKB-KW"/>
</dbReference>
<dbReference type="EMBL" id="UOEM01000041">
    <property type="protein sequence ID" value="VAW12277.1"/>
    <property type="molecule type" value="Genomic_DNA"/>
</dbReference>
<dbReference type="Gene3D" id="2.60.120.620">
    <property type="entry name" value="q2cbj1_9rhob like domain"/>
    <property type="match status" value="1"/>
</dbReference>
<gene>
    <name evidence="1" type="ORF">MNBD_ALPHA09-1156</name>
</gene>
<dbReference type="PANTHER" id="PTHR20883:SF14">
    <property type="entry name" value="PHYTANOYL-COA DIOXYGENASE"/>
    <property type="match status" value="1"/>
</dbReference>
<dbReference type="SUPFAM" id="SSF51197">
    <property type="entry name" value="Clavaminate synthase-like"/>
    <property type="match status" value="1"/>
</dbReference>
<keyword evidence="1" id="KW-0560">Oxidoreductase</keyword>
<dbReference type="Pfam" id="PF05721">
    <property type="entry name" value="PhyH"/>
    <property type="match status" value="1"/>
</dbReference>
<organism evidence="1">
    <name type="scientific">hydrothermal vent metagenome</name>
    <dbReference type="NCBI Taxonomy" id="652676"/>
    <lineage>
        <taxon>unclassified sequences</taxon>
        <taxon>metagenomes</taxon>
        <taxon>ecological metagenomes</taxon>
    </lineage>
</organism>
<proteinExistence type="predicted"/>